<dbReference type="RefSeq" id="WP_162446510.1">
    <property type="nucleotide sequence ID" value="NZ_CP048222.1"/>
</dbReference>
<dbReference type="AlphaFoldDB" id="A0A6C0GSE6"/>
<dbReference type="SUPFAM" id="SSF82185">
    <property type="entry name" value="Histone H3 K4-specific methyltransferase SET7/9 N-terminal domain"/>
    <property type="match status" value="1"/>
</dbReference>
<evidence type="ECO:0008006" key="4">
    <source>
        <dbReference type="Google" id="ProtNLM"/>
    </source>
</evidence>
<dbReference type="KEGG" id="rhoz:GXP67_29725"/>
<feature type="chain" id="PRO_5025665376" description="Toxin-antitoxin system YwqK family antitoxin" evidence="1">
    <location>
        <begin position="29"/>
        <end position="284"/>
    </location>
</feature>
<keyword evidence="3" id="KW-1185">Reference proteome</keyword>
<keyword evidence="1" id="KW-0732">Signal</keyword>
<dbReference type="Proteomes" id="UP000480178">
    <property type="component" value="Chromosome"/>
</dbReference>
<proteinExistence type="predicted"/>
<gene>
    <name evidence="2" type="ORF">GXP67_29725</name>
</gene>
<evidence type="ECO:0000256" key="1">
    <source>
        <dbReference type="SAM" id="SignalP"/>
    </source>
</evidence>
<evidence type="ECO:0000313" key="3">
    <source>
        <dbReference type="Proteomes" id="UP000480178"/>
    </source>
</evidence>
<sequence>MSTFSPVVKFKYLFLCLAAFFSVETGMAQITEDSLTNSVIPELDLVLPEKKEEKKAPKVRKKKNIYQGTKIKKQFTKAGSGPRQIIELFYYVREYKEPNPYIQEVFWYDTKKKIISKSKNIDKATMRPLHGPYKKMVGGKLVEEGFYFMGSKHGRWEQYNANFTLVDKTKYHRGWLEESKINYYDAGRTKIKEVIPVEFGLKKGKYYSFFDGGQLEMEGQYDNDIKVGKWIEYYQFRKRKKKEIQFSPDPFDKNFESYVIKEWDEKGTLLFDKEVEEKKSLSKF</sequence>
<feature type="signal peptide" evidence="1">
    <location>
        <begin position="1"/>
        <end position="28"/>
    </location>
</feature>
<reference evidence="2 3" key="1">
    <citation type="submission" date="2020-01" db="EMBL/GenBank/DDBJ databases">
        <authorList>
            <person name="Kim M.K."/>
        </authorList>
    </citation>
    <scope>NUCLEOTIDE SEQUENCE [LARGE SCALE GENOMIC DNA]</scope>
    <source>
        <strain evidence="2 3">172606-1</strain>
    </source>
</reference>
<protein>
    <recommendedName>
        <fullName evidence="4">Toxin-antitoxin system YwqK family antitoxin</fullName>
    </recommendedName>
</protein>
<organism evidence="2 3">
    <name type="scientific">Rhodocytophaga rosea</name>
    <dbReference type="NCBI Taxonomy" id="2704465"/>
    <lineage>
        <taxon>Bacteria</taxon>
        <taxon>Pseudomonadati</taxon>
        <taxon>Bacteroidota</taxon>
        <taxon>Cytophagia</taxon>
        <taxon>Cytophagales</taxon>
        <taxon>Rhodocytophagaceae</taxon>
        <taxon>Rhodocytophaga</taxon>
    </lineage>
</organism>
<name>A0A6C0GSE6_9BACT</name>
<dbReference type="EMBL" id="CP048222">
    <property type="protein sequence ID" value="QHT70533.1"/>
    <property type="molecule type" value="Genomic_DNA"/>
</dbReference>
<accession>A0A6C0GSE6</accession>
<dbReference type="Gene3D" id="3.90.930.1">
    <property type="match status" value="1"/>
</dbReference>
<evidence type="ECO:0000313" key="2">
    <source>
        <dbReference type="EMBL" id="QHT70533.1"/>
    </source>
</evidence>